<evidence type="ECO:0000313" key="3">
    <source>
        <dbReference type="Proteomes" id="UP001500909"/>
    </source>
</evidence>
<comment type="caution">
    <text evidence="2">The sequence shown here is derived from an EMBL/GenBank/DDBJ whole genome shotgun (WGS) entry which is preliminary data.</text>
</comment>
<dbReference type="Proteomes" id="UP001500909">
    <property type="component" value="Unassembled WGS sequence"/>
</dbReference>
<dbReference type="EMBL" id="BAAABY010000014">
    <property type="protein sequence ID" value="GAA0458548.1"/>
    <property type="molecule type" value="Genomic_DNA"/>
</dbReference>
<sequence>MVPLRPVRATYQGEHHAFSHVDLEPEPYRPDNPQDVGRFCREVMRRAERPTS</sequence>
<reference evidence="2 3" key="1">
    <citation type="journal article" date="2019" name="Int. J. Syst. Evol. Microbiol.">
        <title>The Global Catalogue of Microorganisms (GCM) 10K type strain sequencing project: providing services to taxonomists for standard genome sequencing and annotation.</title>
        <authorList>
            <consortium name="The Broad Institute Genomics Platform"/>
            <consortium name="The Broad Institute Genome Sequencing Center for Infectious Disease"/>
            <person name="Wu L."/>
            <person name="Ma J."/>
        </authorList>
    </citation>
    <scope>NUCLEOTIDE SEQUENCE [LARGE SCALE GENOMIC DNA]</scope>
    <source>
        <strain evidence="2 3">JCM 4805</strain>
    </source>
</reference>
<evidence type="ECO:0000313" key="2">
    <source>
        <dbReference type="EMBL" id="GAA0458548.1"/>
    </source>
</evidence>
<keyword evidence="3" id="KW-1185">Reference proteome</keyword>
<proteinExistence type="predicted"/>
<protein>
    <submittedName>
        <fullName evidence="2">Uncharacterized protein</fullName>
    </submittedName>
</protein>
<feature type="compositionally biased region" description="Basic and acidic residues" evidence="1">
    <location>
        <begin position="13"/>
        <end position="29"/>
    </location>
</feature>
<evidence type="ECO:0000256" key="1">
    <source>
        <dbReference type="SAM" id="MobiDB-lite"/>
    </source>
</evidence>
<feature type="region of interest" description="Disordered" evidence="1">
    <location>
        <begin position="1"/>
        <end position="36"/>
    </location>
</feature>
<organism evidence="2 3">
    <name type="scientific">Streptomyces olivaceiscleroticus</name>
    <dbReference type="NCBI Taxonomy" id="68245"/>
    <lineage>
        <taxon>Bacteria</taxon>
        <taxon>Bacillati</taxon>
        <taxon>Actinomycetota</taxon>
        <taxon>Actinomycetes</taxon>
        <taxon>Kitasatosporales</taxon>
        <taxon>Streptomycetaceae</taxon>
        <taxon>Streptomyces</taxon>
    </lineage>
</organism>
<gene>
    <name evidence="2" type="ORF">GCM10010361_23220</name>
</gene>
<accession>A0ABN0ZTT4</accession>
<name>A0ABN0ZTT4_9ACTN</name>